<proteinExistence type="predicted"/>
<feature type="region of interest" description="Disordered" evidence="1">
    <location>
        <begin position="1"/>
        <end position="23"/>
    </location>
</feature>
<evidence type="ECO:0000313" key="2">
    <source>
        <dbReference type="EMBL" id="RRT38839.1"/>
    </source>
</evidence>
<evidence type="ECO:0000313" key="3">
    <source>
        <dbReference type="Proteomes" id="UP000287651"/>
    </source>
</evidence>
<organism evidence="2 3">
    <name type="scientific">Ensete ventricosum</name>
    <name type="common">Abyssinian banana</name>
    <name type="synonym">Musa ensete</name>
    <dbReference type="NCBI Taxonomy" id="4639"/>
    <lineage>
        <taxon>Eukaryota</taxon>
        <taxon>Viridiplantae</taxon>
        <taxon>Streptophyta</taxon>
        <taxon>Embryophyta</taxon>
        <taxon>Tracheophyta</taxon>
        <taxon>Spermatophyta</taxon>
        <taxon>Magnoliopsida</taxon>
        <taxon>Liliopsida</taxon>
        <taxon>Zingiberales</taxon>
        <taxon>Musaceae</taxon>
        <taxon>Ensete</taxon>
    </lineage>
</organism>
<sequence>KPRLCREASSYSPRHLRRGEDLSEEVATSSLKGVVVPRFSSSTAFGKDEGCRRLRPSTKKKSSSRLTIRGRHRPKVLPLLLPLSLSSSFSLVASSSLAVAKPQTG</sequence>
<feature type="region of interest" description="Disordered" evidence="1">
    <location>
        <begin position="47"/>
        <end position="69"/>
    </location>
</feature>
<dbReference type="EMBL" id="AMZH03020814">
    <property type="protein sequence ID" value="RRT38839.1"/>
    <property type="molecule type" value="Genomic_DNA"/>
</dbReference>
<evidence type="ECO:0000256" key="1">
    <source>
        <dbReference type="SAM" id="MobiDB-lite"/>
    </source>
</evidence>
<name>A0A426XH73_ENSVE</name>
<dbReference type="AlphaFoldDB" id="A0A426XH73"/>
<gene>
    <name evidence="2" type="ORF">B296_00048174</name>
</gene>
<feature type="non-terminal residue" evidence="2">
    <location>
        <position position="1"/>
    </location>
</feature>
<protein>
    <submittedName>
        <fullName evidence="2">Uncharacterized protein</fullName>
    </submittedName>
</protein>
<dbReference type="Proteomes" id="UP000287651">
    <property type="component" value="Unassembled WGS sequence"/>
</dbReference>
<reference evidence="2 3" key="1">
    <citation type="journal article" date="2014" name="Agronomy (Basel)">
        <title>A Draft Genome Sequence for Ensete ventricosum, the Drought-Tolerant Tree Against Hunger.</title>
        <authorList>
            <person name="Harrison J."/>
            <person name="Moore K.A."/>
            <person name="Paszkiewicz K."/>
            <person name="Jones T."/>
            <person name="Grant M."/>
            <person name="Ambacheew D."/>
            <person name="Muzemil S."/>
            <person name="Studholme D.J."/>
        </authorList>
    </citation>
    <scope>NUCLEOTIDE SEQUENCE [LARGE SCALE GENOMIC DNA]</scope>
</reference>
<feature type="compositionally biased region" description="Basic residues" evidence="1">
    <location>
        <begin position="53"/>
        <end position="69"/>
    </location>
</feature>
<comment type="caution">
    <text evidence="2">The sequence shown here is derived from an EMBL/GenBank/DDBJ whole genome shotgun (WGS) entry which is preliminary data.</text>
</comment>
<accession>A0A426XH73</accession>